<feature type="transmembrane region" description="Helical" evidence="2">
    <location>
        <begin position="267"/>
        <end position="287"/>
    </location>
</feature>
<comment type="similarity">
    <text evidence="1">Belongs to the UPF0177 family.</text>
</comment>
<dbReference type="KEGG" id="spat:A0O21_09430"/>
<feature type="transmembrane region" description="Helical" evidence="2">
    <location>
        <begin position="12"/>
        <end position="31"/>
    </location>
</feature>
<keyword evidence="2" id="KW-0472">Membrane</keyword>
<evidence type="ECO:0000256" key="1">
    <source>
        <dbReference type="ARBA" id="ARBA00009067"/>
    </source>
</evidence>
<keyword evidence="2" id="KW-0812">Transmembrane</keyword>
<feature type="transmembrane region" description="Helical" evidence="2">
    <location>
        <begin position="37"/>
        <end position="56"/>
    </location>
</feature>
<sequence>MKMTETKTFKRYLLSTFVLAWLLQIGAGIFYQNGRHLFFTILLLLAMYCPFLGVLAAKVPLKEIGWRLPLRNKKWLFFLTAWFLPVLLAALGAILYFAVKPQAFDATAPYITSQFSREQLTALEAGGLTPFILAFLTSLSAALFAPFVNMLLALGEEVGWRGFMHGYLKEKFGLKKGVIYSGLIWGIWHWPIMFFGYEYGTDYWGYPVVGCLLFLVFTTAFAVLLDWIFAKTGSIWAPSLMHGSVNAAVFGLYFLKPAFMNDLLFGPLPIGLLGGIPLLTYSIWVYLKYYYKKS</sequence>
<dbReference type="EMBL" id="CP014699">
    <property type="protein sequence ID" value="AND80201.1"/>
    <property type="molecule type" value="Genomic_DNA"/>
</dbReference>
<dbReference type="GO" id="GO:0004175">
    <property type="term" value="F:endopeptidase activity"/>
    <property type="evidence" value="ECO:0007669"/>
    <property type="project" value="UniProtKB-ARBA"/>
</dbReference>
<feature type="transmembrane region" description="Helical" evidence="2">
    <location>
        <begin position="131"/>
        <end position="156"/>
    </location>
</feature>
<protein>
    <recommendedName>
        <fullName evidence="3">CAAX prenyl protease 2/Lysostaphin resistance protein A-like domain-containing protein</fullName>
    </recommendedName>
</protein>
<name>A0A172Q9S6_9STRE</name>
<evidence type="ECO:0000259" key="3">
    <source>
        <dbReference type="Pfam" id="PF02517"/>
    </source>
</evidence>
<feature type="domain" description="CAAX prenyl protease 2/Lysostaphin resistance protein A-like" evidence="3">
    <location>
        <begin position="141"/>
        <end position="247"/>
    </location>
</feature>
<keyword evidence="5" id="KW-1185">Reference proteome</keyword>
<feature type="transmembrane region" description="Helical" evidence="2">
    <location>
        <begin position="203"/>
        <end position="228"/>
    </location>
</feature>
<dbReference type="InterPro" id="IPR042150">
    <property type="entry name" value="MmRce1-like"/>
</dbReference>
<keyword evidence="2" id="KW-1133">Transmembrane helix</keyword>
<dbReference type="InterPro" id="IPR003675">
    <property type="entry name" value="Rce1/LyrA-like_dom"/>
</dbReference>
<evidence type="ECO:0000256" key="2">
    <source>
        <dbReference type="SAM" id="Phobius"/>
    </source>
</evidence>
<feature type="transmembrane region" description="Helical" evidence="2">
    <location>
        <begin position="235"/>
        <end position="255"/>
    </location>
</feature>
<organism evidence="4 5">
    <name type="scientific">Streptococcus pantholopis</name>
    <dbReference type="NCBI Taxonomy" id="1811193"/>
    <lineage>
        <taxon>Bacteria</taxon>
        <taxon>Bacillati</taxon>
        <taxon>Bacillota</taxon>
        <taxon>Bacilli</taxon>
        <taxon>Lactobacillales</taxon>
        <taxon>Streptococcaceae</taxon>
        <taxon>Streptococcus</taxon>
    </lineage>
</organism>
<dbReference type="Proteomes" id="UP000077317">
    <property type="component" value="Chromosome"/>
</dbReference>
<feature type="transmembrane region" description="Helical" evidence="2">
    <location>
        <begin position="76"/>
        <end position="99"/>
    </location>
</feature>
<dbReference type="PANTHER" id="PTHR35797">
    <property type="entry name" value="PROTEASE-RELATED"/>
    <property type="match status" value="1"/>
</dbReference>
<reference evidence="4 5" key="1">
    <citation type="journal article" date="2016" name="Int. J. Syst. Evol. Microbiol.">
        <title>Streptococcuspantholopis sp. nov., isolated from faeces of the Tibetan antelope (Pantholops hodgsonii).</title>
        <authorList>
            <person name="Bai X."/>
            <person name="Xiong Y."/>
            <person name="Lu S."/>
            <person name="Jin D."/>
            <person name="Lai X."/>
            <person name="Yang J."/>
            <person name="Niu L."/>
            <person name="Hu S."/>
            <person name="Meng X."/>
            <person name="Pu J."/>
            <person name="Ye C."/>
            <person name="Xu J."/>
        </authorList>
    </citation>
    <scope>NUCLEOTIDE SEQUENCE [LARGE SCALE GENOMIC DNA]</scope>
    <source>
        <strain evidence="4 5">TA 26</strain>
    </source>
</reference>
<feature type="transmembrane region" description="Helical" evidence="2">
    <location>
        <begin position="177"/>
        <end position="197"/>
    </location>
</feature>
<proteinExistence type="inferred from homology"/>
<accession>A0A172Q9S6</accession>
<evidence type="ECO:0000313" key="5">
    <source>
        <dbReference type="Proteomes" id="UP000077317"/>
    </source>
</evidence>
<dbReference type="STRING" id="1811193.A0O21_09430"/>
<dbReference type="AlphaFoldDB" id="A0A172Q9S6"/>
<evidence type="ECO:0000313" key="4">
    <source>
        <dbReference type="EMBL" id="AND80201.1"/>
    </source>
</evidence>
<gene>
    <name evidence="4" type="ORF">A0O21_09430</name>
</gene>
<dbReference type="GO" id="GO:0080120">
    <property type="term" value="P:CAAX-box protein maturation"/>
    <property type="evidence" value="ECO:0007669"/>
    <property type="project" value="UniProtKB-ARBA"/>
</dbReference>
<reference evidence="5" key="2">
    <citation type="submission" date="2016-03" db="EMBL/GenBank/DDBJ databases">
        <title>Streptococcus antelopensis sp. nov., isolated from the feces of the Tibetan antelope (Pantholops hodgsonii) in Hoh Xil National Nature Reserve, Qinghai, China.</title>
        <authorList>
            <person name="Bai X."/>
        </authorList>
    </citation>
    <scope>NUCLEOTIDE SEQUENCE [LARGE SCALE GENOMIC DNA]</scope>
    <source>
        <strain evidence="5">TA 26</strain>
    </source>
</reference>
<dbReference type="PANTHER" id="PTHR35797:SF1">
    <property type="entry name" value="PROTEASE"/>
    <property type="match status" value="1"/>
</dbReference>
<dbReference type="Pfam" id="PF02517">
    <property type="entry name" value="Rce1-like"/>
    <property type="match status" value="1"/>
</dbReference>